<feature type="transmembrane region" description="Helical" evidence="10">
    <location>
        <begin position="60"/>
        <end position="77"/>
    </location>
</feature>
<accession>A0A9W9CZD6</accession>
<keyword evidence="5 11" id="KW-0808">Transferase</keyword>
<comment type="caution">
    <text evidence="11">The sequence shown here is derived from an EMBL/GenBank/DDBJ whole genome shotgun (WGS) entry which is preliminary data.</text>
</comment>
<keyword evidence="8 10" id="KW-1133">Transmembrane helix</keyword>
<evidence type="ECO:0000256" key="8">
    <source>
        <dbReference type="ARBA" id="ARBA00022989"/>
    </source>
</evidence>
<gene>
    <name evidence="11" type="primary">STE14_1</name>
    <name evidence="11" type="ORF">N0V93_002902</name>
</gene>
<feature type="transmembrane region" description="Helical" evidence="10">
    <location>
        <begin position="192"/>
        <end position="215"/>
    </location>
</feature>
<reference evidence="11" key="1">
    <citation type="submission" date="2022-10" db="EMBL/GenBank/DDBJ databases">
        <title>Tapping the CABI collections for fungal endophytes: first genome assemblies for Collariella, Neodidymelliopsis, Ascochyta clinopodiicola, Didymella pomorum, Didymosphaeria variabile, Neocosmospora piperis and Neocucurbitaria cava.</title>
        <authorList>
            <person name="Hill R."/>
        </authorList>
    </citation>
    <scope>NUCLEOTIDE SEQUENCE</scope>
    <source>
        <strain evidence="11">IMI 355082</strain>
    </source>
</reference>
<dbReference type="GO" id="GO:0005789">
    <property type="term" value="C:endoplasmic reticulum membrane"/>
    <property type="evidence" value="ECO:0007669"/>
    <property type="project" value="UniProtKB-SubCell"/>
</dbReference>
<evidence type="ECO:0000256" key="3">
    <source>
        <dbReference type="ARBA" id="ARBA00012151"/>
    </source>
</evidence>
<evidence type="ECO:0000256" key="9">
    <source>
        <dbReference type="ARBA" id="ARBA00023136"/>
    </source>
</evidence>
<name>A0A9W9CZD6_9PEZI</name>
<protein>
    <recommendedName>
        <fullName evidence="3 10">Protein-S-isoprenylcysteine O-methyltransferase</fullName>
        <ecNumber evidence="3 10">2.1.1.100</ecNumber>
    </recommendedName>
</protein>
<comment type="subcellular location">
    <subcellularLocation>
        <location evidence="10">Endoplasmic reticulum membrane</location>
        <topology evidence="10">Multi-pass membrane protein</topology>
    </subcellularLocation>
    <subcellularLocation>
        <location evidence="1">Membrane</location>
        <topology evidence="1">Multi-pass membrane protein</topology>
    </subcellularLocation>
</comment>
<keyword evidence="7 10" id="KW-0812">Transmembrane</keyword>
<dbReference type="Gene3D" id="1.20.120.1630">
    <property type="match status" value="1"/>
</dbReference>
<evidence type="ECO:0000256" key="4">
    <source>
        <dbReference type="ARBA" id="ARBA00022603"/>
    </source>
</evidence>
<keyword evidence="12" id="KW-1185">Reference proteome</keyword>
<comment type="similarity">
    <text evidence="2 10">Belongs to the class VI-like SAM-binding methyltransferase superfamily. Isoprenylcysteine carboxyl methyltransferase family.</text>
</comment>
<evidence type="ECO:0000256" key="1">
    <source>
        <dbReference type="ARBA" id="ARBA00004141"/>
    </source>
</evidence>
<dbReference type="InterPro" id="IPR025770">
    <property type="entry name" value="PPMT_MeTrfase"/>
</dbReference>
<evidence type="ECO:0000256" key="2">
    <source>
        <dbReference type="ARBA" id="ARBA00009140"/>
    </source>
</evidence>
<dbReference type="Proteomes" id="UP001140453">
    <property type="component" value="Unassembled WGS sequence"/>
</dbReference>
<dbReference type="Pfam" id="PF04140">
    <property type="entry name" value="ICMT"/>
    <property type="match status" value="1"/>
</dbReference>
<evidence type="ECO:0000256" key="10">
    <source>
        <dbReference type="RuleBase" id="RU362022"/>
    </source>
</evidence>
<evidence type="ECO:0000256" key="7">
    <source>
        <dbReference type="ARBA" id="ARBA00022692"/>
    </source>
</evidence>
<dbReference type="GO" id="GO:0004671">
    <property type="term" value="F:protein C-terminal S-isoprenylcysteine carboxyl O-methyltransferase activity"/>
    <property type="evidence" value="ECO:0007669"/>
    <property type="project" value="UniProtKB-EC"/>
</dbReference>
<keyword evidence="6 10" id="KW-0949">S-adenosyl-L-methionine</keyword>
<keyword evidence="10" id="KW-0256">Endoplasmic reticulum</keyword>
<evidence type="ECO:0000313" key="12">
    <source>
        <dbReference type="Proteomes" id="UP001140453"/>
    </source>
</evidence>
<comment type="catalytic activity">
    <reaction evidence="10">
        <text>[protein]-C-terminal S-[(2E,6E)-farnesyl]-L-cysteine + S-adenosyl-L-methionine = [protein]-C-terminal S-[(2E,6E)-farnesyl]-L-cysteine methyl ester + S-adenosyl-L-homocysteine</text>
        <dbReference type="Rhea" id="RHEA:21672"/>
        <dbReference type="Rhea" id="RHEA-COMP:12125"/>
        <dbReference type="Rhea" id="RHEA-COMP:12126"/>
        <dbReference type="ChEBI" id="CHEBI:57856"/>
        <dbReference type="ChEBI" id="CHEBI:59789"/>
        <dbReference type="ChEBI" id="CHEBI:90510"/>
        <dbReference type="ChEBI" id="CHEBI:90511"/>
        <dbReference type="EC" id="2.1.1.100"/>
    </reaction>
</comment>
<evidence type="ECO:0000256" key="6">
    <source>
        <dbReference type="ARBA" id="ARBA00022691"/>
    </source>
</evidence>
<dbReference type="OrthoDB" id="422086at2759"/>
<evidence type="ECO:0000256" key="5">
    <source>
        <dbReference type="ARBA" id="ARBA00022679"/>
    </source>
</evidence>
<feature type="transmembrane region" description="Helical" evidence="10">
    <location>
        <begin position="125"/>
        <end position="145"/>
    </location>
</feature>
<feature type="transmembrane region" description="Helical" evidence="10">
    <location>
        <begin position="32"/>
        <end position="53"/>
    </location>
</feature>
<dbReference type="EC" id="2.1.1.100" evidence="3 10"/>
<dbReference type="EMBL" id="JAPEVB010000002">
    <property type="protein sequence ID" value="KAJ4393687.1"/>
    <property type="molecule type" value="Genomic_DNA"/>
</dbReference>
<dbReference type="InterPro" id="IPR007269">
    <property type="entry name" value="ICMT_MeTrfase"/>
</dbReference>
<dbReference type="PANTHER" id="PTHR12714">
    <property type="entry name" value="PROTEIN-S ISOPRENYLCYSTEINE O-METHYLTRANSFERASE"/>
    <property type="match status" value="1"/>
</dbReference>
<dbReference type="PROSITE" id="PS51564">
    <property type="entry name" value="SAM_ICMT"/>
    <property type="match status" value="1"/>
</dbReference>
<dbReference type="PANTHER" id="PTHR12714:SF9">
    <property type="entry name" value="PROTEIN-S-ISOPRENYLCYSTEINE O-METHYLTRANSFERASE"/>
    <property type="match status" value="1"/>
</dbReference>
<dbReference type="AlphaFoldDB" id="A0A9W9CZD6"/>
<sequence>MATSETSRLELDPEKAYLPGEARSLSGIATRAFSLGFAQAIGISSTFAILLLTSSPLWRLPFLLSTLSLFHFLEFWTQARYNTREAGTMHFLLSANGVGYAGAHAASLVECLFTNMLLPSHSLHAWIGPSSNIVLTLLGVATVVMGQTVRSVAMVQAGKSFNHHVQETKKASHVLVTTGLYGTFRHPSYFGFFWWVLGIQLVMGNVFCLLVYVLVLHRYYSNRIAYEESFLVKFFGNEYVDYRKRVGTKIPFVP</sequence>
<dbReference type="GO" id="GO:0032259">
    <property type="term" value="P:methylation"/>
    <property type="evidence" value="ECO:0007669"/>
    <property type="project" value="UniProtKB-KW"/>
</dbReference>
<keyword evidence="9 10" id="KW-0472">Membrane</keyword>
<evidence type="ECO:0000313" key="11">
    <source>
        <dbReference type="EMBL" id="KAJ4393687.1"/>
    </source>
</evidence>
<proteinExistence type="inferred from homology"/>
<keyword evidence="4 10" id="KW-0489">Methyltransferase</keyword>
<organism evidence="11 12">
    <name type="scientific">Gnomoniopsis smithogilvyi</name>
    <dbReference type="NCBI Taxonomy" id="1191159"/>
    <lineage>
        <taxon>Eukaryota</taxon>
        <taxon>Fungi</taxon>
        <taxon>Dikarya</taxon>
        <taxon>Ascomycota</taxon>
        <taxon>Pezizomycotina</taxon>
        <taxon>Sordariomycetes</taxon>
        <taxon>Sordariomycetidae</taxon>
        <taxon>Diaporthales</taxon>
        <taxon>Gnomoniaceae</taxon>
        <taxon>Gnomoniopsis</taxon>
    </lineage>
</organism>